<feature type="transmembrane region" description="Helical" evidence="8">
    <location>
        <begin position="888"/>
        <end position="909"/>
    </location>
</feature>
<name>A0AB37UCD4_9CYAN</name>
<dbReference type="PANTHER" id="PTHR33908:SF11">
    <property type="entry name" value="MEMBRANE PROTEIN"/>
    <property type="match status" value="1"/>
</dbReference>
<keyword evidence="11" id="KW-1185">Reference proteome</keyword>
<gene>
    <name evidence="10" type="ORF">DSM107010_57630</name>
</gene>
<evidence type="ECO:0000256" key="5">
    <source>
        <dbReference type="ARBA" id="ARBA00022692"/>
    </source>
</evidence>
<feature type="transmembrane region" description="Helical" evidence="8">
    <location>
        <begin position="488"/>
        <end position="506"/>
    </location>
</feature>
<feature type="transmembrane region" description="Helical" evidence="8">
    <location>
        <begin position="450"/>
        <end position="468"/>
    </location>
</feature>
<feature type="transmembrane region" description="Helical" evidence="8">
    <location>
        <begin position="415"/>
        <end position="438"/>
    </location>
</feature>
<evidence type="ECO:0000256" key="7">
    <source>
        <dbReference type="ARBA" id="ARBA00023136"/>
    </source>
</evidence>
<keyword evidence="2" id="KW-1003">Cell membrane</keyword>
<comment type="subcellular location">
    <subcellularLocation>
        <location evidence="1">Cell membrane</location>
        <topology evidence="1">Multi-pass membrane protein</topology>
    </subcellularLocation>
</comment>
<dbReference type="InterPro" id="IPR050297">
    <property type="entry name" value="LipidA_mod_glycosyltrf_83"/>
</dbReference>
<protein>
    <recommendedName>
        <fullName evidence="9">Glycosyltransferase RgtA/B/C/D-like domain-containing protein</fullName>
    </recommendedName>
</protein>
<feature type="transmembrane region" description="Helical" evidence="8">
    <location>
        <begin position="862"/>
        <end position="882"/>
    </location>
</feature>
<dbReference type="RefSeq" id="WP_106167833.1">
    <property type="nucleotide sequence ID" value="NZ_JAVKZF010000002.1"/>
</dbReference>
<dbReference type="Gene3D" id="2.60.120.260">
    <property type="entry name" value="Galactose-binding domain-like"/>
    <property type="match status" value="2"/>
</dbReference>
<evidence type="ECO:0000256" key="3">
    <source>
        <dbReference type="ARBA" id="ARBA00022676"/>
    </source>
</evidence>
<evidence type="ECO:0000256" key="1">
    <source>
        <dbReference type="ARBA" id="ARBA00004651"/>
    </source>
</evidence>
<feature type="transmembrane region" description="Helical" evidence="8">
    <location>
        <begin position="513"/>
        <end position="532"/>
    </location>
</feature>
<dbReference type="InterPro" id="IPR008979">
    <property type="entry name" value="Galactose-bd-like_sf"/>
</dbReference>
<feature type="transmembrane region" description="Helical" evidence="8">
    <location>
        <begin position="656"/>
        <end position="677"/>
    </location>
</feature>
<dbReference type="Proteomes" id="UP000282574">
    <property type="component" value="Unassembled WGS sequence"/>
</dbReference>
<evidence type="ECO:0000256" key="6">
    <source>
        <dbReference type="ARBA" id="ARBA00022989"/>
    </source>
</evidence>
<sequence length="1092" mass="123594">MKRLNRWLSLGLVLILGFLLGVTGFSVWDKSPAAADRVAWSAQMQWIAPQTPTYRFYARRSFFLNDVPEAGWLRLSADNDFILYVNGRAIARDRNILYHSLGLGSRFTQEFQRANDSVAYRSRGYDWIQLANAQDWKLTTYVDLTRHLQAGRNTIAIEVQKSRQNPRVVVEGAVYPLSTSPAIDLATGTTPWVVSNLNEAHNGLLWFDRDFPDESWSSAKAIGSVQEGTYNRLSPRLFDRFLGGNWITGIESTQGEVWLRSDWQIPQHQFSRAFIRFAGDGKYALLINGLLVNRYDAEQNNQLHMYEVTNFLRPGSNTLAVHLTRPLHQLGAAAPFNPLGFFLDGWAETKSHAAIAPITTNNTWKTLEQPVSGWFNGEGEARAAQVLGSPDAQKLERTFEGDAYLLNYPDYLWHFWLWQLAGIGCAVVSAWSLGRFWLGDRLSWWNSLGAGAELLLPGTLFLIGIGLLKHRYAEAERGLLFFQQQSDALILLGFLIVVLLTLLWSWRERRLACLGLWLPMGLTAFISLSLVSRVGASPISMCLILFGFGAIALFILLPSHTRHNFINRLTTAYQAYSPAWNQWLMLGAIVAIGFVVRAYNLGFVDLDADENTSLDATRGILRTGAPQATSGIWYTRSPAYHYMLALWLRLLGDSVVNARFLSVLWGTATLVLVYVLTRKITGKAWIALIVTAILAFDPSQVYFSRFIRFYQVVQCLSILSFWLFLKGFVDRSGRAYQYGFFIALILTILNQEVTVTLLPCFLVGFIFFYRPFRWADDWQIVMSSVVSMGIIAYDLVFFSIRCLTPWVALSDSTDAYLKVHFFSISGLANNFFVGPSRMHIIYSFFFLLGWIYFLKRRDGKTLFLFSSVSINLILLTILIYQIATRYTYQIYSIFILLAVYSAACIAESVASKFEVFTRNLLPSRGIAIASVLLLLILNVEPNRVLASYHDALTRRNNEAFAYISSHRQAGDVVISTSPAAASTGLGGLDYFIPGNIRFDVFYWNNGRVIDRWGGGKLISNLDQMSHILENSKRVWLHVDNHTEGRFEPVFRDYIETLGQPIMETFGARVRLWKPEDGVFPHVPYQGGDLGAY</sequence>
<keyword evidence="4" id="KW-0808">Transferase</keyword>
<accession>A0AB37UCD4</accession>
<evidence type="ECO:0000256" key="4">
    <source>
        <dbReference type="ARBA" id="ARBA00022679"/>
    </source>
</evidence>
<feature type="transmembrane region" description="Helical" evidence="8">
    <location>
        <begin position="921"/>
        <end position="939"/>
    </location>
</feature>
<keyword evidence="3" id="KW-0328">Glycosyltransferase</keyword>
<organism evidence="10 11">
    <name type="scientific">Chroococcidiopsis cubana SAG 39.79</name>
    <dbReference type="NCBI Taxonomy" id="388085"/>
    <lineage>
        <taxon>Bacteria</taxon>
        <taxon>Bacillati</taxon>
        <taxon>Cyanobacteriota</taxon>
        <taxon>Cyanophyceae</taxon>
        <taxon>Chroococcidiopsidales</taxon>
        <taxon>Chroococcidiopsidaceae</taxon>
        <taxon>Chroococcidiopsis</taxon>
    </lineage>
</organism>
<feature type="transmembrane region" description="Helical" evidence="8">
    <location>
        <begin position="538"/>
        <end position="558"/>
    </location>
</feature>
<keyword evidence="6 8" id="KW-1133">Transmembrane helix</keyword>
<reference evidence="10 11" key="1">
    <citation type="journal article" date="2019" name="Genome Biol. Evol.">
        <title>Day and night: Metabolic profiles and evolutionary relationships of six axenic non-marine cyanobacteria.</title>
        <authorList>
            <person name="Will S.E."/>
            <person name="Henke P."/>
            <person name="Boedeker C."/>
            <person name="Huang S."/>
            <person name="Brinkmann H."/>
            <person name="Rohde M."/>
            <person name="Jarek M."/>
            <person name="Friedl T."/>
            <person name="Seufert S."/>
            <person name="Schumacher M."/>
            <person name="Overmann J."/>
            <person name="Neumann-Schaal M."/>
            <person name="Petersen J."/>
        </authorList>
    </citation>
    <scope>NUCLEOTIDE SEQUENCE [LARGE SCALE GENOMIC DNA]</scope>
    <source>
        <strain evidence="10 11">SAG 39.79</strain>
    </source>
</reference>
<feature type="transmembrane region" description="Helical" evidence="8">
    <location>
        <begin position="815"/>
        <end position="833"/>
    </location>
</feature>
<dbReference type="GO" id="GO:0005886">
    <property type="term" value="C:plasma membrane"/>
    <property type="evidence" value="ECO:0007669"/>
    <property type="project" value="UniProtKB-SubCell"/>
</dbReference>
<dbReference type="GO" id="GO:0009103">
    <property type="term" value="P:lipopolysaccharide biosynthetic process"/>
    <property type="evidence" value="ECO:0007669"/>
    <property type="project" value="UniProtKB-ARBA"/>
</dbReference>
<evidence type="ECO:0000256" key="2">
    <source>
        <dbReference type="ARBA" id="ARBA00022475"/>
    </source>
</evidence>
<dbReference type="InterPro" id="IPR038731">
    <property type="entry name" value="RgtA/B/C-like"/>
</dbReference>
<feature type="transmembrane region" description="Helical" evidence="8">
    <location>
        <begin position="709"/>
        <end position="729"/>
    </location>
</feature>
<evidence type="ECO:0000256" key="8">
    <source>
        <dbReference type="SAM" id="Phobius"/>
    </source>
</evidence>
<evidence type="ECO:0000313" key="10">
    <source>
        <dbReference type="EMBL" id="RUT04531.1"/>
    </source>
</evidence>
<proteinExistence type="predicted"/>
<comment type="caution">
    <text evidence="10">The sequence shown here is derived from an EMBL/GenBank/DDBJ whole genome shotgun (WGS) entry which is preliminary data.</text>
</comment>
<dbReference type="EMBL" id="RSCK01000085">
    <property type="protein sequence ID" value="RUT04531.1"/>
    <property type="molecule type" value="Genomic_DNA"/>
</dbReference>
<keyword evidence="7 8" id="KW-0472">Membrane</keyword>
<feature type="domain" description="Glycosyltransferase RgtA/B/C/D-like" evidence="9">
    <location>
        <begin position="636"/>
        <end position="790"/>
    </location>
</feature>
<keyword evidence="5 8" id="KW-0812">Transmembrane</keyword>
<dbReference type="GO" id="GO:0016763">
    <property type="term" value="F:pentosyltransferase activity"/>
    <property type="evidence" value="ECO:0007669"/>
    <property type="project" value="TreeGrafter"/>
</dbReference>
<feature type="transmembrane region" description="Helical" evidence="8">
    <location>
        <begin position="684"/>
        <end position="703"/>
    </location>
</feature>
<feature type="transmembrane region" description="Helical" evidence="8">
    <location>
        <begin position="579"/>
        <end position="599"/>
    </location>
</feature>
<evidence type="ECO:0000259" key="9">
    <source>
        <dbReference type="Pfam" id="PF13231"/>
    </source>
</evidence>
<dbReference type="AlphaFoldDB" id="A0AB37UCD4"/>
<dbReference type="SUPFAM" id="SSF49785">
    <property type="entry name" value="Galactose-binding domain-like"/>
    <property type="match status" value="1"/>
</dbReference>
<dbReference type="PANTHER" id="PTHR33908">
    <property type="entry name" value="MANNOSYLTRANSFERASE YKCB-RELATED"/>
    <property type="match status" value="1"/>
</dbReference>
<dbReference type="Pfam" id="PF13231">
    <property type="entry name" value="PMT_2"/>
    <property type="match status" value="1"/>
</dbReference>
<feature type="transmembrane region" description="Helical" evidence="8">
    <location>
        <begin position="741"/>
        <end position="768"/>
    </location>
</feature>
<feature type="transmembrane region" description="Helical" evidence="8">
    <location>
        <begin position="780"/>
        <end position="803"/>
    </location>
</feature>
<evidence type="ECO:0000313" key="11">
    <source>
        <dbReference type="Proteomes" id="UP000282574"/>
    </source>
</evidence>